<dbReference type="GO" id="GO:0008270">
    <property type="term" value="F:zinc ion binding"/>
    <property type="evidence" value="ECO:0007669"/>
    <property type="project" value="UniProtKB-KW"/>
</dbReference>
<name>S8DAZ9_9LAMI</name>
<feature type="region of interest" description="Disordered" evidence="2">
    <location>
        <begin position="35"/>
        <end position="92"/>
    </location>
</feature>
<evidence type="ECO:0000313" key="5">
    <source>
        <dbReference type="EMBL" id="EPS59843.1"/>
    </source>
</evidence>
<dbReference type="InterPro" id="IPR001841">
    <property type="entry name" value="Znf_RING"/>
</dbReference>
<evidence type="ECO:0000256" key="3">
    <source>
        <dbReference type="SAM" id="Phobius"/>
    </source>
</evidence>
<dbReference type="AlphaFoldDB" id="S8DAZ9"/>
<dbReference type="FunFam" id="3.30.40.10:FF:000348">
    <property type="entry name" value="E3 ubiquitin-protein ligase"/>
    <property type="match status" value="1"/>
</dbReference>
<feature type="transmembrane region" description="Helical" evidence="3">
    <location>
        <begin position="131"/>
        <end position="151"/>
    </location>
</feature>
<keyword evidence="3" id="KW-0812">Transmembrane</keyword>
<evidence type="ECO:0000259" key="4">
    <source>
        <dbReference type="PROSITE" id="PS50089"/>
    </source>
</evidence>
<dbReference type="InterPro" id="IPR013083">
    <property type="entry name" value="Znf_RING/FYVE/PHD"/>
</dbReference>
<dbReference type="SMART" id="SM00184">
    <property type="entry name" value="RING"/>
    <property type="match status" value="1"/>
</dbReference>
<keyword evidence="1" id="KW-0479">Metal-binding</keyword>
<feature type="non-terminal residue" evidence="5">
    <location>
        <position position="417"/>
    </location>
</feature>
<reference evidence="5 6" key="1">
    <citation type="journal article" date="2013" name="BMC Genomics">
        <title>The miniature genome of a carnivorous plant Genlisea aurea contains a low number of genes and short non-coding sequences.</title>
        <authorList>
            <person name="Leushkin E.V."/>
            <person name="Sutormin R.A."/>
            <person name="Nabieva E.R."/>
            <person name="Penin A.A."/>
            <person name="Kondrashov A.S."/>
            <person name="Logacheva M.D."/>
        </authorList>
    </citation>
    <scope>NUCLEOTIDE SEQUENCE [LARGE SCALE GENOMIC DNA]</scope>
</reference>
<comment type="caution">
    <text evidence="5">The sequence shown here is derived from an EMBL/GenBank/DDBJ whole genome shotgun (WGS) entry which is preliminary data.</text>
</comment>
<dbReference type="Pfam" id="PF13639">
    <property type="entry name" value="zf-RING_2"/>
    <property type="match status" value="1"/>
</dbReference>
<keyword evidence="3" id="KW-0472">Membrane</keyword>
<evidence type="ECO:0000256" key="1">
    <source>
        <dbReference type="PROSITE-ProRule" id="PRU00175"/>
    </source>
</evidence>
<accession>S8DAZ9</accession>
<keyword evidence="3" id="KW-1133">Transmembrane helix</keyword>
<evidence type="ECO:0000256" key="2">
    <source>
        <dbReference type="SAM" id="MobiDB-lite"/>
    </source>
</evidence>
<dbReference type="OrthoDB" id="9984778at2759"/>
<dbReference type="EMBL" id="AUSU01008037">
    <property type="protein sequence ID" value="EPS59843.1"/>
    <property type="molecule type" value="Genomic_DNA"/>
</dbReference>
<proteinExistence type="predicted"/>
<feature type="domain" description="RING-type" evidence="4">
    <location>
        <begin position="354"/>
        <end position="395"/>
    </location>
</feature>
<dbReference type="PROSITE" id="PS50089">
    <property type="entry name" value="ZF_RING_2"/>
    <property type="match status" value="1"/>
</dbReference>
<dbReference type="PANTHER" id="PTHR46225">
    <property type="entry name" value="C3H4 TYPE ZINC FINGER PROTEIN"/>
    <property type="match status" value="1"/>
</dbReference>
<feature type="transmembrane region" description="Helical" evidence="3">
    <location>
        <begin position="98"/>
        <end position="119"/>
    </location>
</feature>
<keyword evidence="1" id="KW-0863">Zinc-finger</keyword>
<dbReference type="PANTHER" id="PTHR46225:SF2">
    <property type="entry name" value="C3H4 TYPE ZINC FINGER PROTEIN"/>
    <property type="match status" value="1"/>
</dbReference>
<keyword evidence="1" id="KW-0862">Zinc</keyword>
<organism evidence="5 6">
    <name type="scientific">Genlisea aurea</name>
    <dbReference type="NCBI Taxonomy" id="192259"/>
    <lineage>
        <taxon>Eukaryota</taxon>
        <taxon>Viridiplantae</taxon>
        <taxon>Streptophyta</taxon>
        <taxon>Embryophyta</taxon>
        <taxon>Tracheophyta</taxon>
        <taxon>Spermatophyta</taxon>
        <taxon>Magnoliopsida</taxon>
        <taxon>eudicotyledons</taxon>
        <taxon>Gunneridae</taxon>
        <taxon>Pentapetalae</taxon>
        <taxon>asterids</taxon>
        <taxon>lamiids</taxon>
        <taxon>Lamiales</taxon>
        <taxon>Lentibulariaceae</taxon>
        <taxon>Genlisea</taxon>
    </lineage>
</organism>
<feature type="compositionally biased region" description="Polar residues" evidence="2">
    <location>
        <begin position="59"/>
        <end position="68"/>
    </location>
</feature>
<sequence length="417" mass="45497">MAFRIPGLHRKNKITEVSLLMERLDTHDEHAIDIVGNSAASSSSSSRERLTGGLEEQSNEFQPSSSSAAVPPYQIPRNTSLARRGNSRGRQRSPLNSVVWISVELLLTASQIIAAVSVLSLSRDEKPHTPLRTWIAGYASGCCGILPLLYWRFKHRNLGSEQDPSLLHIDSSQRNGNAGAFGRRVGEGEDSSAAIRGTAPPNPRLKAFFEYLKMALDCFFAVWFVVGNVWIFGDHSSSAEAPNLYRLCIIFLAFSCIGYAMPFILCTAICCCFPCLISMMGIREDFSHNRGATQESIDSLPAYNFKANKNGNPSSGKEASAAAASSGGGSNNDFGIVGIGTDKERSISDEDAVCCICLSRYVDNDELRELPCCHFFHRECVDKWLRMNASCPLCKGEVGDTLLSSLVEATANMRNGT</sequence>
<dbReference type="SUPFAM" id="SSF57850">
    <property type="entry name" value="RING/U-box"/>
    <property type="match status" value="1"/>
</dbReference>
<protein>
    <recommendedName>
        <fullName evidence="4">RING-type domain-containing protein</fullName>
    </recommendedName>
</protein>
<keyword evidence="6" id="KW-1185">Reference proteome</keyword>
<feature type="transmembrane region" description="Helical" evidence="3">
    <location>
        <begin position="244"/>
        <end position="277"/>
    </location>
</feature>
<feature type="transmembrane region" description="Helical" evidence="3">
    <location>
        <begin position="214"/>
        <end position="232"/>
    </location>
</feature>
<dbReference type="Gene3D" id="3.30.40.10">
    <property type="entry name" value="Zinc/RING finger domain, C3HC4 (zinc finger)"/>
    <property type="match status" value="1"/>
</dbReference>
<gene>
    <name evidence="5" type="ORF">M569_14963</name>
</gene>
<dbReference type="Proteomes" id="UP000015453">
    <property type="component" value="Unassembled WGS sequence"/>
</dbReference>
<evidence type="ECO:0000313" key="6">
    <source>
        <dbReference type="Proteomes" id="UP000015453"/>
    </source>
</evidence>